<protein>
    <recommendedName>
        <fullName evidence="1">uroporphyrinogen-III C-methyltransferase</fullName>
        <ecNumber evidence="1">2.1.1.107</ecNumber>
    </recommendedName>
</protein>
<dbReference type="Gene3D" id="3.40.50.720">
    <property type="entry name" value="NAD(P)-binding Rossmann-like Domain"/>
    <property type="match status" value="1"/>
</dbReference>
<dbReference type="GO" id="GO:0004851">
    <property type="term" value="F:uroporphyrin-III C-methyltransferase activity"/>
    <property type="evidence" value="ECO:0007669"/>
    <property type="project" value="UniProtKB-EC"/>
</dbReference>
<keyword evidence="2 6" id="KW-0489">Methyltransferase</keyword>
<dbReference type="InterPro" id="IPR000878">
    <property type="entry name" value="4pyrrol_Mease"/>
</dbReference>
<reference evidence="6 7" key="2">
    <citation type="submission" date="2018-08" db="EMBL/GenBank/DDBJ databases">
        <title>Streptomyces kandeliansis sp. nov., an endophytic bacterium isolated from mangrove plant.</title>
        <authorList>
            <person name="Wang R."/>
        </authorList>
    </citation>
    <scope>NUCLEOTIDE SEQUENCE [LARGE SCALE GENOMIC DNA]</scope>
    <source>
        <strain evidence="7">H14(2018)</strain>
    </source>
</reference>
<accession>A0A1C6TP14</accession>
<evidence type="ECO:0000313" key="7">
    <source>
        <dbReference type="Proteomes" id="UP000253958"/>
    </source>
</evidence>
<dbReference type="NCBIfam" id="TIGR01469">
    <property type="entry name" value="cobA_cysG_Cterm"/>
    <property type="match status" value="1"/>
</dbReference>
<dbReference type="Proteomes" id="UP000253958">
    <property type="component" value="Chromosome"/>
</dbReference>
<dbReference type="GO" id="GO:0032259">
    <property type="term" value="P:methylation"/>
    <property type="evidence" value="ECO:0007669"/>
    <property type="project" value="UniProtKB-KW"/>
</dbReference>
<dbReference type="EC" id="2.1.1.107" evidence="1"/>
<keyword evidence="4" id="KW-0949">S-adenosyl-L-methionine</keyword>
<dbReference type="Gene3D" id="3.40.1010.10">
    <property type="entry name" value="Cobalt-precorrin-4 Transmethylase, Domain 1"/>
    <property type="match status" value="1"/>
</dbReference>
<dbReference type="InterPro" id="IPR006366">
    <property type="entry name" value="CobA/CysG_C"/>
</dbReference>
<keyword evidence="3 6" id="KW-0808">Transferase</keyword>
<dbReference type="AlphaFoldDB" id="A0A1C6TP14"/>
<name>A0A1C6TP14_9ACTN</name>
<dbReference type="InterPro" id="IPR035996">
    <property type="entry name" value="4pyrrol_Methylase_sf"/>
</dbReference>
<dbReference type="GO" id="GO:0019354">
    <property type="term" value="P:siroheme biosynthetic process"/>
    <property type="evidence" value="ECO:0007669"/>
    <property type="project" value="InterPro"/>
</dbReference>
<dbReference type="CDD" id="cd11642">
    <property type="entry name" value="SUMT"/>
    <property type="match status" value="1"/>
</dbReference>
<dbReference type="InterPro" id="IPR014776">
    <property type="entry name" value="4pyrrole_Mease_sub2"/>
</dbReference>
<dbReference type="EMBL" id="CP031263">
    <property type="protein sequence ID" value="AXH93501.1"/>
    <property type="molecule type" value="Genomic_DNA"/>
</dbReference>
<evidence type="ECO:0000256" key="3">
    <source>
        <dbReference type="ARBA" id="ARBA00022679"/>
    </source>
</evidence>
<dbReference type="SUPFAM" id="SSF53790">
    <property type="entry name" value="Tetrapyrrole methylase"/>
    <property type="match status" value="1"/>
</dbReference>
<evidence type="ECO:0000256" key="4">
    <source>
        <dbReference type="ARBA" id="ARBA00022691"/>
    </source>
</evidence>
<dbReference type="FunFam" id="3.40.1010.10:FF:000001">
    <property type="entry name" value="Siroheme synthase"/>
    <property type="match status" value="1"/>
</dbReference>
<keyword evidence="5" id="KW-0627">Porphyrin biosynthesis</keyword>
<gene>
    <name evidence="6" type="primary">cobA</name>
    <name evidence="6" type="ORF">DVH21_28180</name>
</gene>
<organism evidence="6 7">
    <name type="scientific">Micromonospora aurantiaca</name>
    <name type="common">nom. illeg.</name>
    <dbReference type="NCBI Taxonomy" id="47850"/>
    <lineage>
        <taxon>Bacteria</taxon>
        <taxon>Bacillati</taxon>
        <taxon>Actinomycetota</taxon>
        <taxon>Actinomycetes</taxon>
        <taxon>Micromonosporales</taxon>
        <taxon>Micromonosporaceae</taxon>
        <taxon>Micromonospora</taxon>
    </lineage>
</organism>
<evidence type="ECO:0000256" key="2">
    <source>
        <dbReference type="ARBA" id="ARBA00022603"/>
    </source>
</evidence>
<evidence type="ECO:0000313" key="6">
    <source>
        <dbReference type="EMBL" id="AXH93501.1"/>
    </source>
</evidence>
<dbReference type="NCBIfam" id="NF004790">
    <property type="entry name" value="PRK06136.1"/>
    <property type="match status" value="1"/>
</dbReference>
<dbReference type="InterPro" id="IPR014777">
    <property type="entry name" value="4pyrrole_Mease_sub1"/>
</dbReference>
<evidence type="ECO:0000256" key="1">
    <source>
        <dbReference type="ARBA" id="ARBA00012162"/>
    </source>
</evidence>
<sequence>MQLNLTGRSVLVLDGSAPAAVTVSALLHKRALVTVAAPAVCAALEDLALRGRLTWVTTPVDESRFDVVLRTVAPSEAGSAAAVRTAGHVTLVGAGPGDPGLVTVAGRAAVKQADVILTDRLAPWEALKWARPDAEIIDVTKIPYGRSTSQEQINALLVEHARAGRHVVRFKGGDSYVFGRGFEEVTACAEAGVPTTVIPGVTSSIAAPELAGIPVTHRGLVQGFTVISGHVPPGHPDSSIDYAALARTGTTLVVLMGMRNLAAIADALVAAGLDRNTPCAVVADAASAGQRVLRSTLADVVADTAEAGIGAPAVTVIGHVVALGPAAVQAVATASRCSDT</sequence>
<dbReference type="PANTHER" id="PTHR45790:SF3">
    <property type="entry name" value="S-ADENOSYL-L-METHIONINE-DEPENDENT UROPORPHYRINOGEN III METHYLTRANSFERASE, CHLOROPLASTIC"/>
    <property type="match status" value="1"/>
</dbReference>
<reference evidence="6 7" key="1">
    <citation type="submission" date="2018-07" db="EMBL/GenBank/DDBJ databases">
        <authorList>
            <person name="Ye Y."/>
        </authorList>
    </citation>
    <scope>NUCLEOTIDE SEQUENCE [LARGE SCALE GENOMIC DNA]</scope>
    <source>
        <strain evidence="7">H14(2018)</strain>
    </source>
</reference>
<dbReference type="Gene3D" id="3.30.950.10">
    <property type="entry name" value="Methyltransferase, Cobalt-precorrin-4 Transmethylase, Domain 2"/>
    <property type="match status" value="1"/>
</dbReference>
<dbReference type="RefSeq" id="WP_013476134.1">
    <property type="nucleotide sequence ID" value="NZ_CBDRIQ010000039.1"/>
</dbReference>
<dbReference type="InterPro" id="IPR050161">
    <property type="entry name" value="Siro_Cobalamin_biosynth"/>
</dbReference>
<dbReference type="PANTHER" id="PTHR45790">
    <property type="entry name" value="SIROHEME SYNTHASE-RELATED"/>
    <property type="match status" value="1"/>
</dbReference>
<proteinExistence type="predicted"/>
<evidence type="ECO:0000256" key="5">
    <source>
        <dbReference type="ARBA" id="ARBA00023244"/>
    </source>
</evidence>
<dbReference type="Pfam" id="PF00590">
    <property type="entry name" value="TP_methylase"/>
    <property type="match status" value="1"/>
</dbReference>